<comment type="caution">
    <text evidence="1">The sequence shown here is derived from an EMBL/GenBank/DDBJ whole genome shotgun (WGS) entry which is preliminary data.</text>
</comment>
<evidence type="ECO:0000313" key="2">
    <source>
        <dbReference type="Proteomes" id="UP000583929"/>
    </source>
</evidence>
<dbReference type="AlphaFoldDB" id="A0A7J6HCD7"/>
<keyword evidence="2" id="KW-1185">Reference proteome</keyword>
<protein>
    <submittedName>
        <fullName evidence="1">Uncharacterized protein</fullName>
    </submittedName>
</protein>
<name>A0A7J6HCD7_CANSA</name>
<accession>A0A7J6HCD7</accession>
<dbReference type="Proteomes" id="UP000583929">
    <property type="component" value="Unassembled WGS sequence"/>
</dbReference>
<proteinExistence type="predicted"/>
<sequence length="40" mass="4723">MKLTKLPRSYNLLVFHREVVMGLLLQHLSQRKSNVFLVGR</sequence>
<gene>
    <name evidence="1" type="ORF">G4B88_011988</name>
</gene>
<dbReference type="EMBL" id="JAATIQ010000050">
    <property type="protein sequence ID" value="KAF4392993.1"/>
    <property type="molecule type" value="Genomic_DNA"/>
</dbReference>
<evidence type="ECO:0000313" key="1">
    <source>
        <dbReference type="EMBL" id="KAF4392993.1"/>
    </source>
</evidence>
<organism evidence="1 2">
    <name type="scientific">Cannabis sativa</name>
    <name type="common">Hemp</name>
    <name type="synonym">Marijuana</name>
    <dbReference type="NCBI Taxonomy" id="3483"/>
    <lineage>
        <taxon>Eukaryota</taxon>
        <taxon>Viridiplantae</taxon>
        <taxon>Streptophyta</taxon>
        <taxon>Embryophyta</taxon>
        <taxon>Tracheophyta</taxon>
        <taxon>Spermatophyta</taxon>
        <taxon>Magnoliopsida</taxon>
        <taxon>eudicotyledons</taxon>
        <taxon>Gunneridae</taxon>
        <taxon>Pentapetalae</taxon>
        <taxon>rosids</taxon>
        <taxon>fabids</taxon>
        <taxon>Rosales</taxon>
        <taxon>Cannabaceae</taxon>
        <taxon>Cannabis</taxon>
    </lineage>
</organism>
<reference evidence="1 2" key="1">
    <citation type="journal article" date="2020" name="bioRxiv">
        <title>Sequence and annotation of 42 cannabis genomes reveals extensive copy number variation in cannabinoid synthesis and pathogen resistance genes.</title>
        <authorList>
            <person name="Mckernan K.J."/>
            <person name="Helbert Y."/>
            <person name="Kane L.T."/>
            <person name="Ebling H."/>
            <person name="Zhang L."/>
            <person name="Liu B."/>
            <person name="Eaton Z."/>
            <person name="Mclaughlin S."/>
            <person name="Kingan S."/>
            <person name="Baybayan P."/>
            <person name="Concepcion G."/>
            <person name="Jordan M."/>
            <person name="Riva A."/>
            <person name="Barbazuk W."/>
            <person name="Harkins T."/>
        </authorList>
    </citation>
    <scope>NUCLEOTIDE SEQUENCE [LARGE SCALE GENOMIC DNA]</scope>
    <source>
        <strain evidence="2">cv. Jamaican Lion 4</strain>
        <tissue evidence="1">Leaf</tissue>
    </source>
</reference>